<dbReference type="Pfam" id="PF05188">
    <property type="entry name" value="MutS_II"/>
    <property type="match status" value="1"/>
</dbReference>
<feature type="domain" description="DNA mismatch repair proteins mutS family" evidence="7">
    <location>
        <begin position="673"/>
        <end position="689"/>
    </location>
</feature>
<evidence type="ECO:0000256" key="6">
    <source>
        <dbReference type="SAM" id="MobiDB-lite"/>
    </source>
</evidence>
<evidence type="ECO:0000313" key="8">
    <source>
        <dbReference type="EMBL" id="RPB24865.1"/>
    </source>
</evidence>
<protein>
    <recommendedName>
        <fullName evidence="7">DNA mismatch repair proteins mutS family domain-containing protein</fullName>
    </recommendedName>
</protein>
<evidence type="ECO:0000256" key="4">
    <source>
        <dbReference type="ARBA" id="ARBA00023125"/>
    </source>
</evidence>
<organism evidence="8 9">
    <name type="scientific">Terfezia boudieri ATCC MYA-4762</name>
    <dbReference type="NCBI Taxonomy" id="1051890"/>
    <lineage>
        <taxon>Eukaryota</taxon>
        <taxon>Fungi</taxon>
        <taxon>Dikarya</taxon>
        <taxon>Ascomycota</taxon>
        <taxon>Pezizomycotina</taxon>
        <taxon>Pezizomycetes</taxon>
        <taxon>Pezizales</taxon>
        <taxon>Pezizaceae</taxon>
        <taxon>Terfezia</taxon>
    </lineage>
</organism>
<dbReference type="GO" id="GO:0007131">
    <property type="term" value="P:reciprocal meiotic recombination"/>
    <property type="evidence" value="ECO:0007669"/>
    <property type="project" value="TreeGrafter"/>
</dbReference>
<dbReference type="InterPro" id="IPR027417">
    <property type="entry name" value="P-loop_NTPase"/>
</dbReference>
<dbReference type="OrthoDB" id="276261at2759"/>
<dbReference type="Gene3D" id="3.40.50.300">
    <property type="entry name" value="P-loop containing nucleotide triphosphate hydrolases"/>
    <property type="match status" value="1"/>
</dbReference>
<dbReference type="AlphaFoldDB" id="A0A3N4M3I6"/>
<dbReference type="PANTHER" id="PTHR11361:SF21">
    <property type="entry name" value="MUTS PROTEIN HOMOLOG 4"/>
    <property type="match status" value="1"/>
</dbReference>
<proteinExistence type="inferred from homology"/>
<dbReference type="PIRSF" id="PIRSF005813">
    <property type="entry name" value="MSH2"/>
    <property type="match status" value="1"/>
</dbReference>
<dbReference type="STRING" id="1051890.A0A3N4M3I6"/>
<dbReference type="GO" id="GO:0005524">
    <property type="term" value="F:ATP binding"/>
    <property type="evidence" value="ECO:0007669"/>
    <property type="project" value="UniProtKB-KW"/>
</dbReference>
<dbReference type="GO" id="GO:0030983">
    <property type="term" value="F:mismatched DNA binding"/>
    <property type="evidence" value="ECO:0007669"/>
    <property type="project" value="InterPro"/>
</dbReference>
<dbReference type="Gene3D" id="3.30.420.110">
    <property type="entry name" value="MutS, connector domain"/>
    <property type="match status" value="1"/>
</dbReference>
<accession>A0A3N4M3I6</accession>
<dbReference type="SMART" id="SM00533">
    <property type="entry name" value="MUTSd"/>
    <property type="match status" value="1"/>
</dbReference>
<feature type="region of interest" description="Disordered" evidence="6">
    <location>
        <begin position="847"/>
        <end position="886"/>
    </location>
</feature>
<dbReference type="FunFam" id="3.40.50.300:FF:002054">
    <property type="entry name" value="DNA mismatch repair protein MSH4"/>
    <property type="match status" value="1"/>
</dbReference>
<evidence type="ECO:0000256" key="3">
    <source>
        <dbReference type="ARBA" id="ARBA00022840"/>
    </source>
</evidence>
<gene>
    <name evidence="8" type="ORF">L211DRAFT_877578</name>
</gene>
<sequence>MHPYRRPPSIISSRTPRTFNSSRTSRASRPTKTTQSIGSRISSTPLQPRSASRPGTNSINRQRPATGTSRIGGSQNIVCALTESRGVSATIGLCFVNLSTGECVLSEICDSQQYVRTLHKLHVYDPTEILVPSTAFTPIKSKLVSIVEDNIPSAKIIQVPRKYYNEQTGHSYIQTLTLKEDAEAIKVAISAKFYAMSTVAAVLKFVEINHGISFALNSLRIKYEASEAGSMLIDSSTVYNLELIQNVQNPQNTDSLFGLLNNTLTPMGARLLRSNILQPLTDLDTLNARLDALEELTRSEEMFFALRSSLKSFLDMDRLLTALITIPVKATLQLSEQAINNVIILKQALMSVNPVFEALTGTRSKLLFAIRNLCRPEVISVVQAMINEAINEDVVWAKSPLEIRNQRCHAIKSGVNGLLDVARQTYKEVTEDVLQLVQELTEEYNFPLELRFENGRGYYLRLSALDLEDKALPGVFVNIVDRKKMVEFTTLELVKRNAKINDSLTEVMLMSDKTVQSLIEEVRKEFGPLYKVAEGIAMLDMIVSFCQLCTIQDYVRPEFTNTLGIKSGRHPLREKFHKTRYVPNDVYASTESRFQIITGCNMSGKSTYIRSIALTQVIAQIGSFVPAVYASFPIIYQLFARVSMDDGIEANASTFALEMRETAFILHNVGPGSMIIMDELGRGTSTRDGLAIALSVCEAMIKSKAFVWFATHFRDLALILGEQTGVVNLHMQVEVSQQQQVTMLYKVADGAAEEEHYGLALAKLVDLPLDVLERATVVSEALAKNIKDRKKKSKAYIVSRRRKVVLALKETLVQAHEGKMDNNTLRSFLAQLQDEFVTQMDKLINENKTDENGQEAIDYDNQDGVEIASNENEAGSPTDAEGLEVV</sequence>
<dbReference type="Pfam" id="PF00488">
    <property type="entry name" value="MutS_V"/>
    <property type="match status" value="1"/>
</dbReference>
<dbReference type="InParanoid" id="A0A3N4M3I6"/>
<dbReference type="Pfam" id="PF05190">
    <property type="entry name" value="MutS_IV"/>
    <property type="match status" value="1"/>
</dbReference>
<dbReference type="GO" id="GO:0005634">
    <property type="term" value="C:nucleus"/>
    <property type="evidence" value="ECO:0007669"/>
    <property type="project" value="TreeGrafter"/>
</dbReference>
<evidence type="ECO:0000256" key="5">
    <source>
        <dbReference type="ARBA" id="ARBA00023254"/>
    </source>
</evidence>
<dbReference type="EMBL" id="ML121540">
    <property type="protein sequence ID" value="RPB24865.1"/>
    <property type="molecule type" value="Genomic_DNA"/>
</dbReference>
<dbReference type="GO" id="GO:0006298">
    <property type="term" value="P:mismatch repair"/>
    <property type="evidence" value="ECO:0007669"/>
    <property type="project" value="InterPro"/>
</dbReference>
<keyword evidence="3" id="KW-0067">ATP-binding</keyword>
<dbReference type="SMART" id="SM00534">
    <property type="entry name" value="MUTSac"/>
    <property type="match status" value="1"/>
</dbReference>
<dbReference type="SUPFAM" id="SSF52540">
    <property type="entry name" value="P-loop containing nucleoside triphosphate hydrolases"/>
    <property type="match status" value="1"/>
</dbReference>
<dbReference type="FunCoup" id="A0A3N4M3I6">
    <property type="interactions" value="349"/>
</dbReference>
<dbReference type="InterPro" id="IPR011184">
    <property type="entry name" value="DNA_mismatch_repair_Msh2"/>
</dbReference>
<dbReference type="Gene3D" id="1.10.1420.10">
    <property type="match status" value="2"/>
</dbReference>
<dbReference type="SUPFAM" id="SSF48334">
    <property type="entry name" value="DNA repair protein MutS, domain III"/>
    <property type="match status" value="1"/>
</dbReference>
<dbReference type="InterPro" id="IPR007861">
    <property type="entry name" value="DNA_mismatch_repair_MutS_clamp"/>
</dbReference>
<feature type="region of interest" description="Disordered" evidence="6">
    <location>
        <begin position="1"/>
        <end position="72"/>
    </location>
</feature>
<feature type="compositionally biased region" description="Polar residues" evidence="6">
    <location>
        <begin position="10"/>
        <end position="72"/>
    </location>
</feature>
<keyword evidence="5" id="KW-0469">Meiosis</keyword>
<dbReference type="SUPFAM" id="SSF53150">
    <property type="entry name" value="DNA repair protein MutS, domain II"/>
    <property type="match status" value="1"/>
</dbReference>
<dbReference type="InterPro" id="IPR036678">
    <property type="entry name" value="MutS_con_dom_sf"/>
</dbReference>
<dbReference type="InterPro" id="IPR007696">
    <property type="entry name" value="DNA_mismatch_repair_MutS_core"/>
</dbReference>
<dbReference type="PROSITE" id="PS00486">
    <property type="entry name" value="DNA_MISMATCH_REPAIR_2"/>
    <property type="match status" value="1"/>
</dbReference>
<name>A0A3N4M3I6_9PEZI</name>
<comment type="similarity">
    <text evidence="1">Belongs to the DNA mismatch repair MutS family.</text>
</comment>
<dbReference type="PANTHER" id="PTHR11361">
    <property type="entry name" value="DNA MISMATCH REPAIR PROTEIN MUTS FAMILY MEMBER"/>
    <property type="match status" value="1"/>
</dbReference>
<keyword evidence="2" id="KW-0547">Nucleotide-binding</keyword>
<dbReference type="InterPro" id="IPR045076">
    <property type="entry name" value="MutS"/>
</dbReference>
<keyword evidence="9" id="KW-1185">Reference proteome</keyword>
<evidence type="ECO:0000313" key="9">
    <source>
        <dbReference type="Proteomes" id="UP000267821"/>
    </source>
</evidence>
<dbReference type="InterPro" id="IPR036187">
    <property type="entry name" value="DNA_mismatch_repair_MutS_sf"/>
</dbReference>
<dbReference type="InterPro" id="IPR007860">
    <property type="entry name" value="DNA_mmatch_repair_MutS_con_dom"/>
</dbReference>
<dbReference type="FunFam" id="1.10.1420.10:FF:000013">
    <property type="entry name" value="mutS protein homolog 4"/>
    <property type="match status" value="1"/>
</dbReference>
<dbReference type="Proteomes" id="UP000267821">
    <property type="component" value="Unassembled WGS sequence"/>
</dbReference>
<dbReference type="Pfam" id="PF05192">
    <property type="entry name" value="MutS_III"/>
    <property type="match status" value="1"/>
</dbReference>
<evidence type="ECO:0000259" key="7">
    <source>
        <dbReference type="PROSITE" id="PS00486"/>
    </source>
</evidence>
<dbReference type="InterPro" id="IPR000432">
    <property type="entry name" value="DNA_mismatch_repair_MutS_C"/>
</dbReference>
<evidence type="ECO:0000256" key="1">
    <source>
        <dbReference type="ARBA" id="ARBA00006271"/>
    </source>
</evidence>
<keyword evidence="4" id="KW-0238">DNA-binding</keyword>
<dbReference type="GO" id="GO:0140664">
    <property type="term" value="F:ATP-dependent DNA damage sensor activity"/>
    <property type="evidence" value="ECO:0007669"/>
    <property type="project" value="InterPro"/>
</dbReference>
<evidence type="ECO:0000256" key="2">
    <source>
        <dbReference type="ARBA" id="ARBA00022741"/>
    </source>
</evidence>
<reference evidence="8 9" key="1">
    <citation type="journal article" date="2018" name="Nat. Ecol. Evol.">
        <title>Pezizomycetes genomes reveal the molecular basis of ectomycorrhizal truffle lifestyle.</title>
        <authorList>
            <person name="Murat C."/>
            <person name="Payen T."/>
            <person name="Noel B."/>
            <person name="Kuo A."/>
            <person name="Morin E."/>
            <person name="Chen J."/>
            <person name="Kohler A."/>
            <person name="Krizsan K."/>
            <person name="Balestrini R."/>
            <person name="Da Silva C."/>
            <person name="Montanini B."/>
            <person name="Hainaut M."/>
            <person name="Levati E."/>
            <person name="Barry K.W."/>
            <person name="Belfiori B."/>
            <person name="Cichocki N."/>
            <person name="Clum A."/>
            <person name="Dockter R.B."/>
            <person name="Fauchery L."/>
            <person name="Guy J."/>
            <person name="Iotti M."/>
            <person name="Le Tacon F."/>
            <person name="Lindquist E.A."/>
            <person name="Lipzen A."/>
            <person name="Malagnac F."/>
            <person name="Mello A."/>
            <person name="Molinier V."/>
            <person name="Miyauchi S."/>
            <person name="Poulain J."/>
            <person name="Riccioni C."/>
            <person name="Rubini A."/>
            <person name="Sitrit Y."/>
            <person name="Splivallo R."/>
            <person name="Traeger S."/>
            <person name="Wang M."/>
            <person name="Zifcakova L."/>
            <person name="Wipf D."/>
            <person name="Zambonelli A."/>
            <person name="Paolocci F."/>
            <person name="Nowrousian M."/>
            <person name="Ottonello S."/>
            <person name="Baldrian P."/>
            <person name="Spatafora J.W."/>
            <person name="Henrissat B."/>
            <person name="Nagy L.G."/>
            <person name="Aury J.M."/>
            <person name="Wincker P."/>
            <person name="Grigoriev I.V."/>
            <person name="Bonfante P."/>
            <person name="Martin F.M."/>
        </authorList>
    </citation>
    <scope>NUCLEOTIDE SEQUENCE [LARGE SCALE GENOMIC DNA]</scope>
    <source>
        <strain evidence="8 9">ATCC MYA-4762</strain>
    </source>
</reference>